<dbReference type="Gene3D" id="2.60.40.1210">
    <property type="entry name" value="Cellobiose dehydrogenase, cytochrome domain"/>
    <property type="match status" value="1"/>
</dbReference>
<evidence type="ECO:0000313" key="4">
    <source>
        <dbReference type="EMBL" id="OIW26236.1"/>
    </source>
</evidence>
<proteinExistence type="predicted"/>
<dbReference type="PANTHER" id="PTHR47797">
    <property type="entry name" value="DEHYDROGENASE, PUTATIVE (AFU_ORTHOLOGUE AFUA_8G05805)-RELATED"/>
    <property type="match status" value="1"/>
</dbReference>
<evidence type="ECO:0000313" key="5">
    <source>
        <dbReference type="Proteomes" id="UP000182658"/>
    </source>
</evidence>
<feature type="transmembrane region" description="Helical" evidence="1">
    <location>
        <begin position="331"/>
        <end position="351"/>
    </location>
</feature>
<dbReference type="CDD" id="cd08760">
    <property type="entry name" value="Cyt_b561_FRRS1_like"/>
    <property type="match status" value="1"/>
</dbReference>
<dbReference type="STRING" id="1408157.A0A1J7JAJ1"/>
<sequence length="415" mass="44142">MASRTLLAGLMLCSFWALARADDNTTKKPVSTLYSDKLDTTFSINLPENSGDVNFFLSSPLFSWFGVGFSSTMAGSPMLLFYASADGKAVTVSPRYATGETEPAYNSTMRVAVAASTVNNGTFAVTGTCSGCRQWSSNSTTQPFILAWGADADFLSTNDLAARVKQHSGYGHFVMDVKQATGPGGTAMLLALDATKNSDGAHLDGDLQADTGNHGGLAHGVVMALATLVVAPIDVLTAGALRRWPVLNIITSTVMMAFLLAGMGLGIQMSRLYIATQQYRTAHQILGLLAIVALFLVAVLGVVYRLIVKSATKRGQQPPEKSGLLGKVHRWVGRAVWVIMLVNNGLGLQFAEASSTLIIGYAVLAAGVLILVGLIRWSIYCCTRHSREELEEDKAGIELAQLYAPSHHMGHGAGH</sequence>
<keyword evidence="1" id="KW-0472">Membrane</keyword>
<dbReference type="OrthoDB" id="19261at2759"/>
<dbReference type="Gene3D" id="1.20.120.1770">
    <property type="match status" value="1"/>
</dbReference>
<evidence type="ECO:0000256" key="2">
    <source>
        <dbReference type="SAM" id="SignalP"/>
    </source>
</evidence>
<dbReference type="PANTHER" id="PTHR47797:SF1">
    <property type="entry name" value="CYTOCHROME B561 DOMAIN-CONTAINING PROTEIN-RELATED"/>
    <property type="match status" value="1"/>
</dbReference>
<organism evidence="4 5">
    <name type="scientific">Coniochaeta ligniaria NRRL 30616</name>
    <dbReference type="NCBI Taxonomy" id="1408157"/>
    <lineage>
        <taxon>Eukaryota</taxon>
        <taxon>Fungi</taxon>
        <taxon>Dikarya</taxon>
        <taxon>Ascomycota</taxon>
        <taxon>Pezizomycotina</taxon>
        <taxon>Sordariomycetes</taxon>
        <taxon>Sordariomycetidae</taxon>
        <taxon>Coniochaetales</taxon>
        <taxon>Coniochaetaceae</taxon>
        <taxon>Coniochaeta</taxon>
    </lineage>
</organism>
<dbReference type="SUPFAM" id="SSF49344">
    <property type="entry name" value="CBD9-like"/>
    <property type="match status" value="1"/>
</dbReference>
<keyword evidence="1" id="KW-1133">Transmembrane helix</keyword>
<dbReference type="AlphaFoldDB" id="A0A1J7JAJ1"/>
<dbReference type="EMBL" id="KV875100">
    <property type="protein sequence ID" value="OIW26236.1"/>
    <property type="molecule type" value="Genomic_DNA"/>
</dbReference>
<reference evidence="4 5" key="1">
    <citation type="submission" date="2016-10" db="EMBL/GenBank/DDBJ databases">
        <title>Draft genome sequence of Coniochaeta ligniaria NRRL30616, a lignocellulolytic fungus for bioabatement of inhibitors in plant biomass hydrolysates.</title>
        <authorList>
            <consortium name="DOE Joint Genome Institute"/>
            <person name="Jimenez D.J."/>
            <person name="Hector R.E."/>
            <person name="Riley R."/>
            <person name="Sun H."/>
            <person name="Grigoriev I.V."/>
            <person name="Van Elsas J.D."/>
            <person name="Nichols N.N."/>
        </authorList>
    </citation>
    <scope>NUCLEOTIDE SEQUENCE [LARGE SCALE GENOMIC DNA]</scope>
    <source>
        <strain evidence="4 5">NRRL 30616</strain>
    </source>
</reference>
<feature type="signal peptide" evidence="2">
    <location>
        <begin position="1"/>
        <end position="21"/>
    </location>
</feature>
<evidence type="ECO:0000256" key="1">
    <source>
        <dbReference type="SAM" id="Phobius"/>
    </source>
</evidence>
<dbReference type="InterPro" id="IPR005018">
    <property type="entry name" value="DOMON_domain"/>
</dbReference>
<gene>
    <name evidence="4" type="ORF">CONLIGDRAFT_671854</name>
</gene>
<accession>A0A1J7JAJ1</accession>
<dbReference type="InParanoid" id="A0A1J7JAJ1"/>
<feature type="transmembrane region" description="Helical" evidence="1">
    <location>
        <begin position="246"/>
        <end position="265"/>
    </location>
</feature>
<dbReference type="SMART" id="SM00664">
    <property type="entry name" value="DoH"/>
    <property type="match status" value="1"/>
</dbReference>
<dbReference type="Proteomes" id="UP000182658">
    <property type="component" value="Unassembled WGS sequence"/>
</dbReference>
<feature type="transmembrane region" description="Helical" evidence="1">
    <location>
        <begin position="217"/>
        <end position="239"/>
    </location>
</feature>
<feature type="transmembrane region" description="Helical" evidence="1">
    <location>
        <begin position="357"/>
        <end position="377"/>
    </location>
</feature>
<feature type="domain" description="DOMON" evidence="3">
    <location>
        <begin position="64"/>
        <end position="149"/>
    </location>
</feature>
<keyword evidence="5" id="KW-1185">Reference proteome</keyword>
<name>A0A1J7JAJ1_9PEZI</name>
<feature type="chain" id="PRO_5012837356" evidence="2">
    <location>
        <begin position="22"/>
        <end position="415"/>
    </location>
</feature>
<keyword evidence="2" id="KW-0732">Signal</keyword>
<dbReference type="Pfam" id="PF16010">
    <property type="entry name" value="CDH-cyt"/>
    <property type="match status" value="1"/>
</dbReference>
<dbReference type="CDD" id="cd09630">
    <property type="entry name" value="CDH_like_cytochrome"/>
    <property type="match status" value="1"/>
</dbReference>
<protein>
    <submittedName>
        <fullName evidence="4">CBD9-like protein</fullName>
    </submittedName>
</protein>
<evidence type="ECO:0000259" key="3">
    <source>
        <dbReference type="SMART" id="SM00664"/>
    </source>
</evidence>
<keyword evidence="1" id="KW-0812">Transmembrane</keyword>
<dbReference type="InterPro" id="IPR015920">
    <property type="entry name" value="Cellobiose_DH-like_cyt"/>
</dbReference>
<feature type="transmembrane region" description="Helical" evidence="1">
    <location>
        <begin position="285"/>
        <end position="307"/>
    </location>
</feature>